<dbReference type="RefSeq" id="WP_283441016.1">
    <property type="nucleotide sequence ID" value="NZ_FXUL01000002.1"/>
</dbReference>
<accession>A0ABY1PUR8</accession>
<evidence type="ECO:0000313" key="2">
    <source>
        <dbReference type="Proteomes" id="UP001158049"/>
    </source>
</evidence>
<sequence length="111" mass="12887">MDTNESTPGPSQFNYPESMKVYGMIIDDRISSPLVRVGLRALHEVDADLLVFLCLATDDIRDRTDWDELVPEIRFRNGRSDYEVRLVSKHEELMDASLNMRIIRLPEYTVI</sequence>
<evidence type="ECO:0000313" key="1">
    <source>
        <dbReference type="EMBL" id="SMP49176.1"/>
    </source>
</evidence>
<proteinExistence type="predicted"/>
<comment type="caution">
    <text evidence="1">The sequence shown here is derived from an EMBL/GenBank/DDBJ whole genome shotgun (WGS) entry which is preliminary data.</text>
</comment>
<organism evidence="1 2">
    <name type="scientific">Noviherbaspirillum suwonense</name>
    <dbReference type="NCBI Taxonomy" id="1224511"/>
    <lineage>
        <taxon>Bacteria</taxon>
        <taxon>Pseudomonadati</taxon>
        <taxon>Pseudomonadota</taxon>
        <taxon>Betaproteobacteria</taxon>
        <taxon>Burkholderiales</taxon>
        <taxon>Oxalobacteraceae</taxon>
        <taxon>Noviherbaspirillum</taxon>
    </lineage>
</organism>
<keyword evidence="2" id="KW-1185">Reference proteome</keyword>
<dbReference type="EMBL" id="FXUL01000002">
    <property type="protein sequence ID" value="SMP49176.1"/>
    <property type="molecule type" value="Genomic_DNA"/>
</dbReference>
<dbReference type="Proteomes" id="UP001158049">
    <property type="component" value="Unassembled WGS sequence"/>
</dbReference>
<reference evidence="1 2" key="1">
    <citation type="submission" date="2017-05" db="EMBL/GenBank/DDBJ databases">
        <authorList>
            <person name="Varghese N."/>
            <person name="Submissions S."/>
        </authorList>
    </citation>
    <scope>NUCLEOTIDE SEQUENCE [LARGE SCALE GENOMIC DNA]</scope>
    <source>
        <strain evidence="1 2">DSM 26001</strain>
    </source>
</reference>
<name>A0ABY1PUR8_9BURK</name>
<protein>
    <submittedName>
        <fullName evidence="1">Uncharacterized protein</fullName>
    </submittedName>
</protein>
<gene>
    <name evidence="1" type="ORF">SAMN06295970_102214</name>
</gene>